<evidence type="ECO:0000313" key="1">
    <source>
        <dbReference type="EMBL" id="MCF2872463.1"/>
    </source>
</evidence>
<comment type="caution">
    <text evidence="1">The sequence shown here is derived from an EMBL/GenBank/DDBJ whole genome shotgun (WGS) entry which is preliminary data.</text>
</comment>
<proteinExistence type="predicted"/>
<organism evidence="1 2">
    <name type="scientific">Octadecabacter dasysiphoniae</name>
    <dbReference type="NCBI Taxonomy" id="2909341"/>
    <lineage>
        <taxon>Bacteria</taxon>
        <taxon>Pseudomonadati</taxon>
        <taxon>Pseudomonadota</taxon>
        <taxon>Alphaproteobacteria</taxon>
        <taxon>Rhodobacterales</taxon>
        <taxon>Roseobacteraceae</taxon>
        <taxon>Octadecabacter</taxon>
    </lineage>
</organism>
<protein>
    <submittedName>
        <fullName evidence="1">Polysaccharide pyruvyl transferase family protein</fullName>
    </submittedName>
</protein>
<sequence>MNVVFQHLRDTPNLGDRWCSPFDWFDWPDSYSARDLRQRGDAYDVGIYGGGKIFGGLPTYDGVRASEATLNIAWGVGTLQSFPISRRYARARRMCDVIGSRDYKDRGFKWVPCASCMAPAFDAPADPEHDVVFYGHGSKSAKQGLQVPDAMPKLTNNADTLEDALSFIASGRTVISNSYHGVYWGLLMGRKVICVPFSNKFNNYREAPAYATPRNWLDRLDSGIARMDMLSLCRAASRDFYGDVMRRIEGL</sequence>
<keyword evidence="1" id="KW-0808">Transferase</keyword>
<dbReference type="GO" id="GO:0016740">
    <property type="term" value="F:transferase activity"/>
    <property type="evidence" value="ECO:0007669"/>
    <property type="project" value="UniProtKB-KW"/>
</dbReference>
<dbReference type="EMBL" id="JAKGAQ010000004">
    <property type="protein sequence ID" value="MCF2872463.1"/>
    <property type="molecule type" value="Genomic_DNA"/>
</dbReference>
<accession>A0ABS9D2C8</accession>
<dbReference type="RefSeq" id="WP_235226789.1">
    <property type="nucleotide sequence ID" value="NZ_JAKGAQ010000004.1"/>
</dbReference>
<keyword evidence="2" id="KW-1185">Reference proteome</keyword>
<reference evidence="1 2" key="1">
    <citation type="submission" date="2022-01" db="EMBL/GenBank/DDBJ databases">
        <title>Octadecabacter sp. nov., isolated from a marine alga.</title>
        <authorList>
            <person name="Jin M.S."/>
            <person name="Kim H.M."/>
            <person name="Han D.M."/>
            <person name="Jung J.J."/>
            <person name="Jeon C.O."/>
        </authorList>
    </citation>
    <scope>NUCLEOTIDE SEQUENCE [LARGE SCALE GENOMIC DNA]</scope>
    <source>
        <strain evidence="1 2">G9-8</strain>
    </source>
</reference>
<dbReference type="Proteomes" id="UP001200557">
    <property type="component" value="Unassembled WGS sequence"/>
</dbReference>
<gene>
    <name evidence="1" type="ORF">L0664_15415</name>
</gene>
<name>A0ABS9D2C8_9RHOB</name>
<evidence type="ECO:0000313" key="2">
    <source>
        <dbReference type="Proteomes" id="UP001200557"/>
    </source>
</evidence>